<sequence length="221" mass="25361">MLLNELGRNKMRSWVIIGVEFKGAIYMCLSFFEGRIMLFVLHDLCLETLPLFEFSHSRIIVVFSTSILTLTLEDKGGFEKVGSNSVGLLLWRTLSLWRAIRKNICERKCLPTVNNIFTSIEVNYFIFDPGGLNNSLMLIMSSFVTVIVWVFDPGGLVAMIVLVLDPGGSNNLLRVLSVNFNLDYKDEVRRLMIVLTLEDKGVLKEWELIHPKPFLKLIYYF</sequence>
<dbReference type="AlphaFoldDB" id="A0AAW1HKA9"/>
<evidence type="ECO:0000313" key="2">
    <source>
        <dbReference type="EMBL" id="KAK9676777.1"/>
    </source>
</evidence>
<organism evidence="2 3">
    <name type="scientific">Saponaria officinalis</name>
    <name type="common">Common soapwort</name>
    <name type="synonym">Lychnis saponaria</name>
    <dbReference type="NCBI Taxonomy" id="3572"/>
    <lineage>
        <taxon>Eukaryota</taxon>
        <taxon>Viridiplantae</taxon>
        <taxon>Streptophyta</taxon>
        <taxon>Embryophyta</taxon>
        <taxon>Tracheophyta</taxon>
        <taxon>Spermatophyta</taxon>
        <taxon>Magnoliopsida</taxon>
        <taxon>eudicotyledons</taxon>
        <taxon>Gunneridae</taxon>
        <taxon>Pentapetalae</taxon>
        <taxon>Caryophyllales</taxon>
        <taxon>Caryophyllaceae</taxon>
        <taxon>Caryophylleae</taxon>
        <taxon>Saponaria</taxon>
    </lineage>
</organism>
<name>A0AAW1HKA9_SAPOF</name>
<dbReference type="Proteomes" id="UP001443914">
    <property type="component" value="Unassembled WGS sequence"/>
</dbReference>
<comment type="caution">
    <text evidence="2">The sequence shown here is derived from an EMBL/GenBank/DDBJ whole genome shotgun (WGS) entry which is preliminary data.</text>
</comment>
<reference evidence="2" key="1">
    <citation type="submission" date="2024-03" db="EMBL/GenBank/DDBJ databases">
        <title>WGS assembly of Saponaria officinalis var. Norfolk2.</title>
        <authorList>
            <person name="Jenkins J."/>
            <person name="Shu S."/>
            <person name="Grimwood J."/>
            <person name="Barry K."/>
            <person name="Goodstein D."/>
            <person name="Schmutz J."/>
            <person name="Leebens-Mack J."/>
            <person name="Osbourn A."/>
        </authorList>
    </citation>
    <scope>NUCLEOTIDE SEQUENCE [LARGE SCALE GENOMIC DNA]</scope>
    <source>
        <strain evidence="2">JIC</strain>
    </source>
</reference>
<proteinExistence type="predicted"/>
<gene>
    <name evidence="2" type="ORF">RND81_11G099900</name>
</gene>
<keyword evidence="1" id="KW-1133">Transmembrane helix</keyword>
<dbReference type="EMBL" id="JBDFQZ010000011">
    <property type="protein sequence ID" value="KAK9676777.1"/>
    <property type="molecule type" value="Genomic_DNA"/>
</dbReference>
<keyword evidence="3" id="KW-1185">Reference proteome</keyword>
<keyword evidence="1" id="KW-0812">Transmembrane</keyword>
<accession>A0AAW1HKA9</accession>
<keyword evidence="1" id="KW-0472">Membrane</keyword>
<feature type="transmembrane region" description="Helical" evidence="1">
    <location>
        <begin position="136"/>
        <end position="164"/>
    </location>
</feature>
<evidence type="ECO:0000313" key="3">
    <source>
        <dbReference type="Proteomes" id="UP001443914"/>
    </source>
</evidence>
<evidence type="ECO:0000256" key="1">
    <source>
        <dbReference type="SAM" id="Phobius"/>
    </source>
</evidence>
<protein>
    <submittedName>
        <fullName evidence="2">Uncharacterized protein</fullName>
    </submittedName>
</protein>